<feature type="compositionally biased region" description="Low complexity" evidence="1">
    <location>
        <begin position="66"/>
        <end position="77"/>
    </location>
</feature>
<evidence type="ECO:0000313" key="2">
    <source>
        <dbReference type="EMBL" id="PWZ46512.1"/>
    </source>
</evidence>
<dbReference type="AlphaFoldDB" id="A0A3L6GD97"/>
<protein>
    <submittedName>
        <fullName evidence="2">Uncharacterized protein</fullName>
    </submittedName>
</protein>
<feature type="compositionally biased region" description="Pro residues" evidence="1">
    <location>
        <begin position="90"/>
        <end position="113"/>
    </location>
</feature>
<name>A0A3L6GD97_MAIZE</name>
<feature type="region of interest" description="Disordered" evidence="1">
    <location>
        <begin position="23"/>
        <end position="152"/>
    </location>
</feature>
<dbReference type="EMBL" id="NCVQ01000002">
    <property type="protein sequence ID" value="PWZ46512.1"/>
    <property type="molecule type" value="Genomic_DNA"/>
</dbReference>
<reference evidence="2" key="1">
    <citation type="journal article" date="2018" name="Nat. Genet.">
        <title>Extensive intraspecific gene order and gene structural variations between Mo17 and other maize genomes.</title>
        <authorList>
            <person name="Sun S."/>
            <person name="Zhou Y."/>
            <person name="Chen J."/>
            <person name="Shi J."/>
            <person name="Zhao H."/>
            <person name="Zhao H."/>
            <person name="Song W."/>
            <person name="Zhang M."/>
            <person name="Cui Y."/>
            <person name="Dong X."/>
            <person name="Liu H."/>
            <person name="Ma X."/>
            <person name="Jiao Y."/>
            <person name="Wang B."/>
            <person name="Wei X."/>
            <person name="Stein J.C."/>
            <person name="Glaubitz J.C."/>
            <person name="Lu F."/>
            <person name="Yu G."/>
            <person name="Liang C."/>
            <person name="Fengler K."/>
            <person name="Li B."/>
            <person name="Rafalski A."/>
            <person name="Schnable P.S."/>
            <person name="Ware D.H."/>
            <person name="Buckler E.S."/>
            <person name="Lai J."/>
        </authorList>
    </citation>
    <scope>NUCLEOTIDE SEQUENCE [LARGE SCALE GENOMIC DNA]</scope>
    <source>
        <tissue evidence="2">Seedling</tissue>
    </source>
</reference>
<organism evidence="2">
    <name type="scientific">Zea mays</name>
    <name type="common">Maize</name>
    <dbReference type="NCBI Taxonomy" id="4577"/>
    <lineage>
        <taxon>Eukaryota</taxon>
        <taxon>Viridiplantae</taxon>
        <taxon>Streptophyta</taxon>
        <taxon>Embryophyta</taxon>
        <taxon>Tracheophyta</taxon>
        <taxon>Spermatophyta</taxon>
        <taxon>Magnoliopsida</taxon>
        <taxon>Liliopsida</taxon>
        <taxon>Poales</taxon>
        <taxon>Poaceae</taxon>
        <taxon>PACMAD clade</taxon>
        <taxon>Panicoideae</taxon>
        <taxon>Andropogonodae</taxon>
        <taxon>Andropogoneae</taxon>
        <taxon>Tripsacinae</taxon>
        <taxon>Zea</taxon>
    </lineage>
</organism>
<proteinExistence type="predicted"/>
<evidence type="ECO:0000256" key="1">
    <source>
        <dbReference type="SAM" id="MobiDB-lite"/>
    </source>
</evidence>
<sequence length="216" mass="23689">ISTIPYVFSVGVHRLGSAIALRPRSPPRARSSTLDPRILRLPSMARPHPSRHRPWSPPRAPHHDGTTPSISLLSTPSRASQDHAHGRNLPPSPSPFMSPPSVIPSPPSSPRPHPSCRRPRPAALKSKKGYEYESQSRVGGRANSKASCSSPIRPSPNLIAGFRQNGWDAARFRWGLFCPFRVILLSAREASTDGSEDQGGGGGPRRWKWNAPMRKF</sequence>
<dbReference type="Proteomes" id="UP000251960">
    <property type="component" value="Chromosome 10"/>
</dbReference>
<gene>
    <name evidence="2" type="ORF">Zm00014a_004594</name>
</gene>
<dbReference type="ExpressionAtlas" id="A0A3L6GD97">
    <property type="expression patterns" value="baseline and differential"/>
</dbReference>
<comment type="caution">
    <text evidence="2">The sequence shown here is derived from an EMBL/GenBank/DDBJ whole genome shotgun (WGS) entry which is preliminary data.</text>
</comment>
<feature type="compositionally biased region" description="Low complexity" evidence="1">
    <location>
        <begin position="23"/>
        <end position="32"/>
    </location>
</feature>
<feature type="region of interest" description="Disordered" evidence="1">
    <location>
        <begin position="190"/>
        <end position="216"/>
    </location>
</feature>
<accession>A0A3L6GD97</accession>
<feature type="non-terminal residue" evidence="2">
    <location>
        <position position="1"/>
    </location>
</feature>